<proteinExistence type="predicted"/>
<sequence length="410" mass="43578">MPHLHPDHERVVAALTTPDLAAIVDLVVWAATDEAGDRYAFAANHLGRVRLEPGGRHTVVSGIDPIASEDPMAFLPYAAELADPSPSQSIDNAYPYAAERLLSFFAEPDRSPDLAIVHSPRHFFPEVGGHIGEHGSLDIIQSRAPLIIAGARARRGGYVDGHARLIDVGPTLAWLAGVPEAALCDGAGAPLDGRVLREHLVDGPPGPVVGILWDGAHCGDLLDLAACGELPAVARLIAGGRALRGGAVAQFPSITLTNHTSILTGVGPGRHGVMGNVYFDRAKSERVVPNDNSTWHRSSDWLHPEVRTVFELVGEHVLPRVGGAPRTASVDEAIDRGADYSTMQLIRDSGQAGGAGGLGDRLPDPRSSPFLADPAHLADDYFSWGVQVDDLGLTQMRQLYARYLRDGSST</sequence>
<evidence type="ECO:0000313" key="2">
    <source>
        <dbReference type="EMBL" id="GAA1761570.1"/>
    </source>
</evidence>
<name>A0ABP4WZE9_9MICO</name>
<keyword evidence="3" id="KW-1185">Reference proteome</keyword>
<dbReference type="Gene3D" id="3.40.720.10">
    <property type="entry name" value="Alkaline Phosphatase, subunit A"/>
    <property type="match status" value="2"/>
</dbReference>
<dbReference type="SUPFAM" id="SSF53649">
    <property type="entry name" value="Alkaline phosphatase-like"/>
    <property type="match status" value="2"/>
</dbReference>
<feature type="region of interest" description="Disordered" evidence="1">
    <location>
        <begin position="349"/>
        <end position="370"/>
    </location>
</feature>
<evidence type="ECO:0000256" key="1">
    <source>
        <dbReference type="SAM" id="MobiDB-lite"/>
    </source>
</evidence>
<gene>
    <name evidence="2" type="ORF">GCM10009810_21280</name>
</gene>
<accession>A0ABP4WZE9</accession>
<dbReference type="Pfam" id="PF01663">
    <property type="entry name" value="Phosphodiest"/>
    <property type="match status" value="1"/>
</dbReference>
<reference evidence="3" key="1">
    <citation type="journal article" date="2019" name="Int. J. Syst. Evol. Microbiol.">
        <title>The Global Catalogue of Microorganisms (GCM) 10K type strain sequencing project: providing services to taxonomists for standard genome sequencing and annotation.</title>
        <authorList>
            <consortium name="The Broad Institute Genomics Platform"/>
            <consortium name="The Broad Institute Genome Sequencing Center for Infectious Disease"/>
            <person name="Wu L."/>
            <person name="Ma J."/>
        </authorList>
    </citation>
    <scope>NUCLEOTIDE SEQUENCE [LARGE SCALE GENOMIC DNA]</scope>
    <source>
        <strain evidence="3">JCM 15591</strain>
    </source>
</reference>
<protein>
    <submittedName>
        <fullName evidence="2">Uncharacterized protein</fullName>
    </submittedName>
</protein>
<dbReference type="EMBL" id="BAAAPN010000047">
    <property type="protein sequence ID" value="GAA1761570.1"/>
    <property type="molecule type" value="Genomic_DNA"/>
</dbReference>
<dbReference type="RefSeq" id="WP_344065869.1">
    <property type="nucleotide sequence ID" value="NZ_BAAAPN010000047.1"/>
</dbReference>
<dbReference type="Proteomes" id="UP001501475">
    <property type="component" value="Unassembled WGS sequence"/>
</dbReference>
<organism evidence="2 3">
    <name type="scientific">Nostocoides vanveenii</name>
    <dbReference type="NCBI Taxonomy" id="330835"/>
    <lineage>
        <taxon>Bacteria</taxon>
        <taxon>Bacillati</taxon>
        <taxon>Actinomycetota</taxon>
        <taxon>Actinomycetes</taxon>
        <taxon>Micrococcales</taxon>
        <taxon>Intrasporangiaceae</taxon>
        <taxon>Nostocoides</taxon>
    </lineage>
</organism>
<comment type="caution">
    <text evidence="2">The sequence shown here is derived from an EMBL/GenBank/DDBJ whole genome shotgun (WGS) entry which is preliminary data.</text>
</comment>
<dbReference type="InterPro" id="IPR017850">
    <property type="entry name" value="Alkaline_phosphatase_core_sf"/>
</dbReference>
<evidence type="ECO:0000313" key="3">
    <source>
        <dbReference type="Proteomes" id="UP001501475"/>
    </source>
</evidence>
<dbReference type="InterPro" id="IPR002591">
    <property type="entry name" value="Phosphodiest/P_Trfase"/>
</dbReference>